<evidence type="ECO:0000256" key="3">
    <source>
        <dbReference type="ARBA" id="ARBA00023125"/>
    </source>
</evidence>
<keyword evidence="4" id="KW-0804">Transcription</keyword>
<dbReference type="AlphaFoldDB" id="A0A0P9XID9"/>
<keyword evidence="2" id="KW-0805">Transcription regulation</keyword>
<proteinExistence type="inferred from homology"/>
<reference evidence="6 7" key="1">
    <citation type="submission" date="2015-09" db="EMBL/GenBank/DDBJ databases">
        <title>Genome announcement of multiple Pseudomonas syringae strains.</title>
        <authorList>
            <person name="Thakur S."/>
            <person name="Wang P.W."/>
            <person name="Gong Y."/>
            <person name="Weir B.S."/>
            <person name="Guttman D.S."/>
        </authorList>
    </citation>
    <scope>NUCLEOTIDE SEQUENCE [LARGE SCALE GENOMIC DNA]</scope>
    <source>
        <strain evidence="6 7">ICMP3956</strain>
    </source>
</reference>
<dbReference type="InterPro" id="IPR005119">
    <property type="entry name" value="LysR_subst-bd"/>
</dbReference>
<evidence type="ECO:0000313" key="7">
    <source>
        <dbReference type="Proteomes" id="UP000050562"/>
    </source>
</evidence>
<dbReference type="Gene3D" id="3.40.190.10">
    <property type="entry name" value="Periplasmic binding protein-like II"/>
    <property type="match status" value="2"/>
</dbReference>
<dbReference type="Pfam" id="PF03466">
    <property type="entry name" value="LysR_substrate"/>
    <property type="match status" value="1"/>
</dbReference>
<evidence type="ECO:0000313" key="6">
    <source>
        <dbReference type="EMBL" id="KPY31834.1"/>
    </source>
</evidence>
<dbReference type="GO" id="GO:0003700">
    <property type="term" value="F:DNA-binding transcription factor activity"/>
    <property type="evidence" value="ECO:0007669"/>
    <property type="project" value="InterPro"/>
</dbReference>
<dbReference type="GO" id="GO:0000976">
    <property type="term" value="F:transcription cis-regulatory region binding"/>
    <property type="evidence" value="ECO:0007669"/>
    <property type="project" value="TreeGrafter"/>
</dbReference>
<dbReference type="PROSITE" id="PS50931">
    <property type="entry name" value="HTH_LYSR"/>
    <property type="match status" value="1"/>
</dbReference>
<dbReference type="InterPro" id="IPR036388">
    <property type="entry name" value="WH-like_DNA-bd_sf"/>
</dbReference>
<evidence type="ECO:0000256" key="4">
    <source>
        <dbReference type="ARBA" id="ARBA00023163"/>
    </source>
</evidence>
<comment type="caution">
    <text evidence="6">The sequence shown here is derived from an EMBL/GenBank/DDBJ whole genome shotgun (WGS) entry which is preliminary data.</text>
</comment>
<dbReference type="PRINTS" id="PR00039">
    <property type="entry name" value="HTHLYSR"/>
</dbReference>
<gene>
    <name evidence="6" type="ORF">ALO52_01086</name>
</gene>
<accession>A0A0P9XID9</accession>
<dbReference type="InterPro" id="IPR000847">
    <property type="entry name" value="LysR_HTH_N"/>
</dbReference>
<dbReference type="SUPFAM" id="SSF53850">
    <property type="entry name" value="Periplasmic binding protein-like II"/>
    <property type="match status" value="1"/>
</dbReference>
<dbReference type="EMBL" id="LJRC01000246">
    <property type="protein sequence ID" value="KPY31834.1"/>
    <property type="molecule type" value="Genomic_DNA"/>
</dbReference>
<dbReference type="InterPro" id="IPR036390">
    <property type="entry name" value="WH_DNA-bd_sf"/>
</dbReference>
<dbReference type="Gene3D" id="1.10.10.10">
    <property type="entry name" value="Winged helix-like DNA-binding domain superfamily/Winged helix DNA-binding domain"/>
    <property type="match status" value="1"/>
</dbReference>
<dbReference type="SUPFAM" id="SSF46785">
    <property type="entry name" value="Winged helix' DNA-binding domain"/>
    <property type="match status" value="1"/>
</dbReference>
<dbReference type="PANTHER" id="PTHR30126">
    <property type="entry name" value="HTH-TYPE TRANSCRIPTIONAL REGULATOR"/>
    <property type="match status" value="1"/>
</dbReference>
<dbReference type="Proteomes" id="UP000050562">
    <property type="component" value="Unassembled WGS sequence"/>
</dbReference>
<keyword evidence="3" id="KW-0238">DNA-binding</keyword>
<dbReference type="FunFam" id="1.10.10.10:FF:000001">
    <property type="entry name" value="LysR family transcriptional regulator"/>
    <property type="match status" value="1"/>
</dbReference>
<dbReference type="PATRIC" id="fig|251707.3.peg.1421"/>
<evidence type="ECO:0000259" key="5">
    <source>
        <dbReference type="PROSITE" id="PS50931"/>
    </source>
</evidence>
<evidence type="ECO:0000256" key="2">
    <source>
        <dbReference type="ARBA" id="ARBA00023015"/>
    </source>
</evidence>
<dbReference type="PANTHER" id="PTHR30126:SF2">
    <property type="entry name" value="HTH-TYPE TRANSCRIPTIONAL REGULATOR YJIE"/>
    <property type="match status" value="1"/>
</dbReference>
<sequence length="288" mass="31806">MELVWLEDFNALAESGNFSRAADARHVTQPAFSRRIRALESWVGVELFERTTQGATLTEAGQSMLDNARELTRRLYQMRAEVKEVAGKATRTLHFAATHSLSFTFFPAWIRQVEDGAPIEGIRLHSDNMAACEQLLLNGEVQFLICHQYPNVLPRFDSKQFDSRVIGSDALLALQSPELKPGEPVPFLSYTAESGLGRIIASYLQNNPGHPALETVFSSHLAAVLLSMALQAKGIAWLPQSLAAPELASGRLTHSSIALADIQTEIRIFRAMIPLGDFAEKFWAGLES</sequence>
<evidence type="ECO:0000256" key="1">
    <source>
        <dbReference type="ARBA" id="ARBA00009437"/>
    </source>
</evidence>
<dbReference type="CDD" id="cd05466">
    <property type="entry name" value="PBP2_LTTR_substrate"/>
    <property type="match status" value="1"/>
</dbReference>
<dbReference type="Pfam" id="PF00126">
    <property type="entry name" value="HTH_1"/>
    <property type="match status" value="1"/>
</dbReference>
<organism evidence="6 7">
    <name type="scientific">Pseudomonas syringae pv. primulae</name>
    <dbReference type="NCBI Taxonomy" id="251707"/>
    <lineage>
        <taxon>Bacteria</taxon>
        <taxon>Pseudomonadati</taxon>
        <taxon>Pseudomonadota</taxon>
        <taxon>Gammaproteobacteria</taxon>
        <taxon>Pseudomonadales</taxon>
        <taxon>Pseudomonadaceae</taxon>
        <taxon>Pseudomonas</taxon>
    </lineage>
</organism>
<name>A0A0P9XID9_9PSED</name>
<comment type="similarity">
    <text evidence="1">Belongs to the LysR transcriptional regulatory family.</text>
</comment>
<protein>
    <submittedName>
        <fullName evidence="6">LysR family transcriptional regulator</fullName>
    </submittedName>
</protein>
<dbReference type="RefSeq" id="WP_057410640.1">
    <property type="nucleotide sequence ID" value="NZ_LJRC01000246.1"/>
</dbReference>
<feature type="domain" description="HTH lysR-type" evidence="5">
    <location>
        <begin position="1"/>
        <end position="58"/>
    </location>
</feature>